<dbReference type="Proteomes" id="UP000650511">
    <property type="component" value="Unassembled WGS sequence"/>
</dbReference>
<dbReference type="EMBL" id="BMHA01000002">
    <property type="protein sequence ID" value="GGI03779.1"/>
    <property type="molecule type" value="Genomic_DNA"/>
</dbReference>
<organism evidence="1 2">
    <name type="scientific">Egicoccus halophilus</name>
    <dbReference type="NCBI Taxonomy" id="1670830"/>
    <lineage>
        <taxon>Bacteria</taxon>
        <taxon>Bacillati</taxon>
        <taxon>Actinomycetota</taxon>
        <taxon>Nitriliruptoria</taxon>
        <taxon>Egicoccales</taxon>
        <taxon>Egicoccaceae</taxon>
        <taxon>Egicoccus</taxon>
    </lineage>
</organism>
<dbReference type="InterPro" id="IPR043137">
    <property type="entry name" value="GGT_ssub_C"/>
</dbReference>
<reference evidence="1" key="2">
    <citation type="submission" date="2020-09" db="EMBL/GenBank/DDBJ databases">
        <authorList>
            <person name="Sun Q."/>
            <person name="Zhou Y."/>
        </authorList>
    </citation>
    <scope>NUCLEOTIDE SEQUENCE</scope>
    <source>
        <strain evidence="1">CGMCC 1.14988</strain>
    </source>
</reference>
<protein>
    <submittedName>
        <fullName evidence="1">Gamma-glutamyltranspeptidase</fullName>
    </submittedName>
</protein>
<dbReference type="SUPFAM" id="SSF56235">
    <property type="entry name" value="N-terminal nucleophile aminohydrolases (Ntn hydrolases)"/>
    <property type="match status" value="1"/>
</dbReference>
<dbReference type="Gene3D" id="3.60.20.40">
    <property type="match status" value="1"/>
</dbReference>
<evidence type="ECO:0000313" key="2">
    <source>
        <dbReference type="Proteomes" id="UP000650511"/>
    </source>
</evidence>
<gene>
    <name evidence="1" type="ORF">GCM10011354_05750</name>
</gene>
<dbReference type="PANTHER" id="PTHR43881:SF1">
    <property type="entry name" value="GAMMA-GLUTAMYLTRANSPEPTIDASE (AFU_ORTHOLOGUE AFUA_4G13580)"/>
    <property type="match status" value="1"/>
</dbReference>
<dbReference type="AlphaFoldDB" id="A0A8J3A7H3"/>
<proteinExistence type="predicted"/>
<dbReference type="PANTHER" id="PTHR43881">
    <property type="entry name" value="GAMMA-GLUTAMYLTRANSPEPTIDASE (AFU_ORTHOLOGUE AFUA_4G13580)"/>
    <property type="match status" value="1"/>
</dbReference>
<dbReference type="InterPro" id="IPR052896">
    <property type="entry name" value="GGT-like_enzyme"/>
</dbReference>
<dbReference type="RefSeq" id="WP_165404156.1">
    <property type="nucleotide sequence ID" value="NZ_BMHA01000002.1"/>
</dbReference>
<keyword evidence="2" id="KW-1185">Reference proteome</keyword>
<comment type="caution">
    <text evidence="1">The sequence shown here is derived from an EMBL/GenBank/DDBJ whole genome shotgun (WGS) entry which is preliminary data.</text>
</comment>
<dbReference type="Pfam" id="PF01019">
    <property type="entry name" value="G_glu_transpept"/>
    <property type="match status" value="1"/>
</dbReference>
<dbReference type="Gene3D" id="1.10.246.130">
    <property type="match status" value="1"/>
</dbReference>
<sequence>MSARWFPNGVVASPHHLASGAGARVLADGGNAVDAAVAANLVLAVVTPYLCGTGGDLLAIVWDGQAHGVTSVGSAPRGADVATVRAAIDAGHGDPTVSMPGTAGMPTFGALAVTVPGAVAGWFDLLERFGSRSFGTVARTAVELAEDGFVVSAHGGGAPERARQRLADQPHWAEHYGRMRARERFVQPDLAATLHRLADDGPDALYRGPLGERIVEVLQQHGSTMTHDDLAGHRVQRGTPIRGGYRDLEVLELPPPTQGVTALTALGVLDRLGERLPDDPALATHLQVEAVRAALGDREQYVADPRHMRVSVDDLLAPARLDAIAAAVDPDRAGGWPPARPSAGGTAYLCAADRDGLLVSLIQSNFVGFGSGVVVPGTGIGLHNRGAHFSLDGDDPNAIGGGKQPMHTLIPALALRGGTPAYVFGTMGGDGQAQIHAQVLGNLVDRGDDPQTAVARPRFVVSVADGSVGLEADADPAVADGLRARGHTVTDMPANAHGAGHAHAIQPVPAGGYAAGSDPRTEGGAIGW</sequence>
<dbReference type="InterPro" id="IPR043138">
    <property type="entry name" value="GGT_lsub"/>
</dbReference>
<dbReference type="InterPro" id="IPR029055">
    <property type="entry name" value="Ntn_hydrolases_N"/>
</dbReference>
<name>A0A8J3A7H3_9ACTN</name>
<accession>A0A8J3A7H3</accession>
<dbReference type="PRINTS" id="PR01210">
    <property type="entry name" value="GGTRANSPTASE"/>
</dbReference>
<evidence type="ECO:0000313" key="1">
    <source>
        <dbReference type="EMBL" id="GGI03779.1"/>
    </source>
</evidence>
<reference evidence="1" key="1">
    <citation type="journal article" date="2014" name="Int. J. Syst. Evol. Microbiol.">
        <title>Complete genome sequence of Corynebacterium casei LMG S-19264T (=DSM 44701T), isolated from a smear-ripened cheese.</title>
        <authorList>
            <consortium name="US DOE Joint Genome Institute (JGI-PGF)"/>
            <person name="Walter F."/>
            <person name="Albersmeier A."/>
            <person name="Kalinowski J."/>
            <person name="Ruckert C."/>
        </authorList>
    </citation>
    <scope>NUCLEOTIDE SEQUENCE</scope>
    <source>
        <strain evidence="1">CGMCC 1.14988</strain>
    </source>
</reference>